<dbReference type="InterPro" id="IPR004375">
    <property type="entry name" value="NanQ/TabA/YiaL"/>
</dbReference>
<organism evidence="1 2">
    <name type="scientific">Aliarcobacter cryaerophilus</name>
    <dbReference type="NCBI Taxonomy" id="28198"/>
    <lineage>
        <taxon>Bacteria</taxon>
        <taxon>Pseudomonadati</taxon>
        <taxon>Campylobacterota</taxon>
        <taxon>Epsilonproteobacteria</taxon>
        <taxon>Campylobacterales</taxon>
        <taxon>Arcobacteraceae</taxon>
        <taxon>Aliarcobacter</taxon>
    </lineage>
</organism>
<accession>A0A2S9TPZ7</accession>
<dbReference type="PANTHER" id="PTHR34986:SF1">
    <property type="entry name" value="PROTEIN YIAL"/>
    <property type="match status" value="1"/>
</dbReference>
<dbReference type="PANTHER" id="PTHR34986">
    <property type="entry name" value="EVOLVED BETA-GALACTOSIDASE SUBUNIT BETA"/>
    <property type="match status" value="1"/>
</dbReference>
<dbReference type="Gene3D" id="2.60.120.370">
    <property type="entry name" value="YhcH/YjgK/YiaL"/>
    <property type="match status" value="1"/>
</dbReference>
<dbReference type="AlphaFoldDB" id="A0A2S9TPZ7"/>
<dbReference type="Pfam" id="PF04074">
    <property type="entry name" value="DUF386"/>
    <property type="match status" value="1"/>
</dbReference>
<name>A0A2S9TPZ7_9BACT</name>
<dbReference type="SUPFAM" id="SSF51197">
    <property type="entry name" value="Clavaminate synthase-like"/>
    <property type="match status" value="1"/>
</dbReference>
<dbReference type="EMBL" id="NXGD01000004">
    <property type="protein sequence ID" value="PRN00863.1"/>
    <property type="molecule type" value="Genomic_DNA"/>
</dbReference>
<comment type="caution">
    <text evidence="1">The sequence shown here is derived from an EMBL/GenBank/DDBJ whole genome shotgun (WGS) entry which is preliminary data.</text>
</comment>
<reference evidence="1 2" key="1">
    <citation type="submission" date="2017-09" db="EMBL/GenBank/DDBJ databases">
        <title>Reassesment of A. cryaerophilus.</title>
        <authorList>
            <person name="Perez-Cataluna A."/>
            <person name="Collado L."/>
            <person name="Salgado O."/>
            <person name="Lefinanco V."/>
            <person name="Figueras M.J."/>
        </authorList>
    </citation>
    <scope>NUCLEOTIDE SEQUENCE [LARGE SCALE GENOMIC DNA]</scope>
    <source>
        <strain evidence="1 2">LMG 10229</strain>
    </source>
</reference>
<gene>
    <name evidence="1" type="ORF">CJ668_04515</name>
</gene>
<sequence>MAIIGNLYKLEEFLNKKNLDIVFNYFKEAINKNSDTHKRILNLPFGSFEKVNITEDIFALEQVFYTKDRENCFIESHKKYIDFQLILSGNEQMEYIDIDKLEIENSYDEKKDLITYKLVDNTSKILLQENDLAIFFPDDAHIGLPKFKTSELVYKTVIKLPISKWRD</sequence>
<evidence type="ECO:0000313" key="2">
    <source>
        <dbReference type="Proteomes" id="UP000238811"/>
    </source>
</evidence>
<dbReference type="InterPro" id="IPR037012">
    <property type="entry name" value="NanQ/TabA/YiaL_sf"/>
</dbReference>
<dbReference type="GO" id="GO:0005829">
    <property type="term" value="C:cytosol"/>
    <property type="evidence" value="ECO:0007669"/>
    <property type="project" value="TreeGrafter"/>
</dbReference>
<evidence type="ECO:0000313" key="1">
    <source>
        <dbReference type="EMBL" id="PRN00863.1"/>
    </source>
</evidence>
<proteinExistence type="predicted"/>
<protein>
    <submittedName>
        <fullName evidence="1">YhcH/YjgK/YiaL family protein</fullName>
    </submittedName>
</protein>
<dbReference type="Proteomes" id="UP000238811">
    <property type="component" value="Unassembled WGS sequence"/>
</dbReference>
<dbReference type="NCBIfam" id="TIGR00022">
    <property type="entry name" value="YhcH/YjgK/YiaL family protein"/>
    <property type="match status" value="1"/>
</dbReference>